<accession>A0ACC1Q4J6</accession>
<dbReference type="Proteomes" id="UP001144978">
    <property type="component" value="Unassembled WGS sequence"/>
</dbReference>
<organism evidence="1 2">
    <name type="scientific">Trametes sanguinea</name>
    <dbReference type="NCBI Taxonomy" id="158606"/>
    <lineage>
        <taxon>Eukaryota</taxon>
        <taxon>Fungi</taxon>
        <taxon>Dikarya</taxon>
        <taxon>Basidiomycota</taxon>
        <taxon>Agaricomycotina</taxon>
        <taxon>Agaricomycetes</taxon>
        <taxon>Polyporales</taxon>
        <taxon>Polyporaceae</taxon>
        <taxon>Trametes</taxon>
    </lineage>
</organism>
<gene>
    <name evidence="1" type="ORF">NUW54_g2301</name>
</gene>
<protein>
    <submittedName>
        <fullName evidence="1">Uncharacterized protein</fullName>
    </submittedName>
</protein>
<evidence type="ECO:0000313" key="2">
    <source>
        <dbReference type="Proteomes" id="UP001144978"/>
    </source>
</evidence>
<keyword evidence="2" id="KW-1185">Reference proteome</keyword>
<name>A0ACC1Q4J6_9APHY</name>
<sequence length="355" mass="38129">MQARPVTESAALLRRIANALTFRLHSTSTLLVWLWLKFMLCTEDSDPTLSGQRSGLDLIKILQHALDSAILKSTSNALYKIEQRRSSAPLVIGVTTRNRQPALFPSESGCLWKLISLASSDVSVSRCPNDAATILASSCAIQGLFSKRSAHLSRHFVHPKVMATSTVIEARGSLHGASYKEAGQAIRTSLLQSVDLSSFRFVLQPGAALLVPYLVMTSMHTTILAIFVALFALLAQAVSVEREWKRDDSVGDLLHAAEGIFTSDVEPVLHAITPEAISLLDEATSAVESVLASNTALRNEATHILSALESKSTALEQDIVHSNGAASPYGILTTPAMWALATALWSGVLGAFAML</sequence>
<dbReference type="EMBL" id="JANSHE010000426">
    <property type="protein sequence ID" value="KAJ3011045.1"/>
    <property type="molecule type" value="Genomic_DNA"/>
</dbReference>
<evidence type="ECO:0000313" key="1">
    <source>
        <dbReference type="EMBL" id="KAJ3011045.1"/>
    </source>
</evidence>
<comment type="caution">
    <text evidence="1">The sequence shown here is derived from an EMBL/GenBank/DDBJ whole genome shotgun (WGS) entry which is preliminary data.</text>
</comment>
<reference evidence="1" key="1">
    <citation type="submission" date="2022-08" db="EMBL/GenBank/DDBJ databases">
        <title>Genome Sequence of Pycnoporus sanguineus.</title>
        <authorList>
            <person name="Buettner E."/>
        </authorList>
    </citation>
    <scope>NUCLEOTIDE SEQUENCE</scope>
    <source>
        <strain evidence="1">CG-C14</strain>
    </source>
</reference>
<proteinExistence type="predicted"/>